<proteinExistence type="predicted"/>
<sequence>MPKVASDEESFILEESLPQSSGLRNNFSPIQQHYFGGMSAQTNGSLHAKTPRPVTTSESSAMSFCVFPYSGPFNHYCHREIDNKAAEHQARVSDNAAFSREGSGLLPAPGRRSRPSISRSRATAQIEFPASSHSPPHRLNPARSTV</sequence>
<evidence type="ECO:0000256" key="1">
    <source>
        <dbReference type="SAM" id="MobiDB-lite"/>
    </source>
</evidence>
<protein>
    <submittedName>
        <fullName evidence="2">Uncharacterized protein</fullName>
    </submittedName>
</protein>
<reference evidence="2 3" key="1">
    <citation type="submission" date="2018-10" db="EMBL/GenBank/DDBJ databases">
        <title>Genome assembly for a Yunnan-Guizhou Plateau 3E fish, Anabarilius grahami (Regan), and its evolutionary and genetic applications.</title>
        <authorList>
            <person name="Jiang W."/>
        </authorList>
    </citation>
    <scope>NUCLEOTIDE SEQUENCE [LARGE SCALE GENOMIC DNA]</scope>
    <source>
        <strain evidence="2">AG-KIZ</strain>
        <tissue evidence="2">Muscle</tissue>
    </source>
</reference>
<dbReference type="AlphaFoldDB" id="A0A3N0YPG2"/>
<evidence type="ECO:0000313" key="2">
    <source>
        <dbReference type="EMBL" id="ROL48102.1"/>
    </source>
</evidence>
<evidence type="ECO:0000313" key="3">
    <source>
        <dbReference type="Proteomes" id="UP000281406"/>
    </source>
</evidence>
<dbReference type="EMBL" id="RJVU01033420">
    <property type="protein sequence ID" value="ROL48102.1"/>
    <property type="molecule type" value="Genomic_DNA"/>
</dbReference>
<accession>A0A3N0YPG2</accession>
<comment type="caution">
    <text evidence="2">The sequence shown here is derived from an EMBL/GenBank/DDBJ whole genome shotgun (WGS) entry which is preliminary data.</text>
</comment>
<feature type="region of interest" description="Disordered" evidence="1">
    <location>
        <begin position="91"/>
        <end position="146"/>
    </location>
</feature>
<gene>
    <name evidence="2" type="ORF">DPX16_2684</name>
</gene>
<name>A0A3N0YPG2_ANAGA</name>
<keyword evidence="3" id="KW-1185">Reference proteome</keyword>
<dbReference type="Proteomes" id="UP000281406">
    <property type="component" value="Unassembled WGS sequence"/>
</dbReference>
<organism evidence="2 3">
    <name type="scientific">Anabarilius grahami</name>
    <name type="common">Kanglang fish</name>
    <name type="synonym">Barilius grahami</name>
    <dbReference type="NCBI Taxonomy" id="495550"/>
    <lineage>
        <taxon>Eukaryota</taxon>
        <taxon>Metazoa</taxon>
        <taxon>Chordata</taxon>
        <taxon>Craniata</taxon>
        <taxon>Vertebrata</taxon>
        <taxon>Euteleostomi</taxon>
        <taxon>Actinopterygii</taxon>
        <taxon>Neopterygii</taxon>
        <taxon>Teleostei</taxon>
        <taxon>Ostariophysi</taxon>
        <taxon>Cypriniformes</taxon>
        <taxon>Xenocyprididae</taxon>
        <taxon>Xenocypridinae</taxon>
        <taxon>Xenocypridinae incertae sedis</taxon>
        <taxon>Anabarilius</taxon>
    </lineage>
</organism>